<keyword evidence="7" id="KW-0378">Hydrolase</keyword>
<dbReference type="Gene3D" id="3.60.21.10">
    <property type="match status" value="1"/>
</dbReference>
<dbReference type="GO" id="GO:0009245">
    <property type="term" value="P:lipid A biosynthetic process"/>
    <property type="evidence" value="ECO:0007669"/>
    <property type="project" value="TreeGrafter"/>
</dbReference>
<dbReference type="PANTHER" id="PTHR34990:SF2">
    <property type="entry name" value="BLL8164 PROTEIN"/>
    <property type="match status" value="1"/>
</dbReference>
<keyword evidence="1" id="KW-1003">Cell membrane</keyword>
<dbReference type="InterPro" id="IPR043461">
    <property type="entry name" value="LpxH-like"/>
</dbReference>
<dbReference type="PANTHER" id="PTHR34990">
    <property type="entry name" value="UDP-2,3-DIACYLGLUCOSAMINE HYDROLASE-RELATED"/>
    <property type="match status" value="1"/>
</dbReference>
<evidence type="ECO:0000256" key="5">
    <source>
        <dbReference type="ARBA" id="ARBA00023211"/>
    </source>
</evidence>
<dbReference type="GO" id="GO:0008758">
    <property type="term" value="F:UDP-2,3-diacylglucosamine hydrolase activity"/>
    <property type="evidence" value="ECO:0007669"/>
    <property type="project" value="TreeGrafter"/>
</dbReference>
<dbReference type="RefSeq" id="WP_152299754.1">
    <property type="nucleotide sequence ID" value="NZ_CP041166.1"/>
</dbReference>
<dbReference type="InterPro" id="IPR029052">
    <property type="entry name" value="Metallo-depent_PP-like"/>
</dbReference>
<dbReference type="InterPro" id="IPR004843">
    <property type="entry name" value="Calcineurin-like_PHP"/>
</dbReference>
<evidence type="ECO:0000313" key="7">
    <source>
        <dbReference type="EMBL" id="QFR43692.1"/>
    </source>
</evidence>
<protein>
    <submittedName>
        <fullName evidence="7">UDP-2,3-diacylglucosamine hydrolase</fullName>
    </submittedName>
</protein>
<dbReference type="EMBL" id="CP041166">
    <property type="protein sequence ID" value="QFR43692.1"/>
    <property type="molecule type" value="Genomic_DNA"/>
</dbReference>
<dbReference type="Proteomes" id="UP000326061">
    <property type="component" value="Chromosome"/>
</dbReference>
<name>A0AAJ4A4F7_9BACT</name>
<dbReference type="GO" id="GO:0046872">
    <property type="term" value="F:metal ion binding"/>
    <property type="evidence" value="ECO:0007669"/>
    <property type="project" value="UniProtKB-KW"/>
</dbReference>
<dbReference type="SUPFAM" id="SSF56300">
    <property type="entry name" value="Metallo-dependent phosphatases"/>
    <property type="match status" value="1"/>
</dbReference>
<organism evidence="7 8">
    <name type="scientific">Sulfurimonas xiamenensis</name>
    <dbReference type="NCBI Taxonomy" id="2590021"/>
    <lineage>
        <taxon>Bacteria</taxon>
        <taxon>Pseudomonadati</taxon>
        <taxon>Campylobacterota</taxon>
        <taxon>Epsilonproteobacteria</taxon>
        <taxon>Campylobacterales</taxon>
        <taxon>Sulfurimonadaceae</taxon>
        <taxon>Sulfurimonas</taxon>
    </lineage>
</organism>
<keyword evidence="5" id="KW-0464">Manganese</keyword>
<gene>
    <name evidence="7" type="ORF">FJR47_07110</name>
</gene>
<accession>A0AAJ4A4F7</accession>
<evidence type="ECO:0000256" key="1">
    <source>
        <dbReference type="ARBA" id="ARBA00022475"/>
    </source>
</evidence>
<keyword evidence="8" id="KW-1185">Reference proteome</keyword>
<sequence>MSHSLEIREGAFVVADAHYSYKRPDFLEFLKDISTKKLSPTQLILMGDIFDALFGEIPYTHKKNQEAIEILNKISFDIEVIYLEGNHDFNLKSIFPNIKVFPISLQPVACRFENKKVLLAHGDIESDFGYKVYTTVIRNFAVLHFLKVVDFLSGHYILKCLDLYLGKKDDCKEFTGLDKFMSQRLDEKYNCDYFVEGHFHQNKMMELKNFTYINLGAFVCNQRYFIVKSDGDRGFLQENLFKMDLEYE</sequence>
<keyword evidence="3" id="KW-0479">Metal-binding</keyword>
<dbReference type="KEGG" id="suln:FJR47_07110"/>
<keyword evidence="2" id="KW-0997">Cell inner membrane</keyword>
<proteinExistence type="predicted"/>
<keyword evidence="4" id="KW-0472">Membrane</keyword>
<dbReference type="GO" id="GO:0016020">
    <property type="term" value="C:membrane"/>
    <property type="evidence" value="ECO:0007669"/>
    <property type="project" value="GOC"/>
</dbReference>
<reference evidence="8" key="1">
    <citation type="submission" date="2019-06" db="EMBL/GenBank/DDBJ databases">
        <title>Sulfurimonas gotlandica sp. nov., a chemoautotrophic and psychrotolerant epsilonproteobacterium isolated from a pelagic redoxcline, and an emended description of the genus Sulfurimonas.</title>
        <authorList>
            <person name="Wang S."/>
            <person name="Jiang L."/>
            <person name="Shao Z."/>
        </authorList>
    </citation>
    <scope>NUCLEOTIDE SEQUENCE [LARGE SCALE GENOMIC DNA]</scope>
    <source>
        <strain evidence="8">1-1N</strain>
    </source>
</reference>
<evidence type="ECO:0000256" key="3">
    <source>
        <dbReference type="ARBA" id="ARBA00022723"/>
    </source>
</evidence>
<dbReference type="Pfam" id="PF00149">
    <property type="entry name" value="Metallophos"/>
    <property type="match status" value="1"/>
</dbReference>
<evidence type="ECO:0000313" key="8">
    <source>
        <dbReference type="Proteomes" id="UP000326061"/>
    </source>
</evidence>
<feature type="domain" description="Calcineurin-like phosphoesterase" evidence="6">
    <location>
        <begin position="13"/>
        <end position="201"/>
    </location>
</feature>
<dbReference type="AlphaFoldDB" id="A0AAJ4A4F7"/>
<evidence type="ECO:0000256" key="4">
    <source>
        <dbReference type="ARBA" id="ARBA00023136"/>
    </source>
</evidence>
<evidence type="ECO:0000256" key="2">
    <source>
        <dbReference type="ARBA" id="ARBA00022519"/>
    </source>
</evidence>
<evidence type="ECO:0000259" key="6">
    <source>
        <dbReference type="Pfam" id="PF00149"/>
    </source>
</evidence>